<evidence type="ECO:0000256" key="2">
    <source>
        <dbReference type="ARBA" id="ARBA00022729"/>
    </source>
</evidence>
<feature type="chain" id="PRO_5041897354" description="Wall-associated receptor kinase galacturonan-binding domain-containing protein" evidence="3">
    <location>
        <begin position="16"/>
        <end position="292"/>
    </location>
</feature>
<dbReference type="GO" id="GO:0030247">
    <property type="term" value="F:polysaccharide binding"/>
    <property type="evidence" value="ECO:0007669"/>
    <property type="project" value="InterPro"/>
</dbReference>
<protein>
    <recommendedName>
        <fullName evidence="4">Wall-associated receptor kinase galacturonan-binding domain-containing protein</fullName>
    </recommendedName>
</protein>
<dbReference type="AlphaFoldDB" id="A0AAD5ZDJ1"/>
<evidence type="ECO:0000256" key="1">
    <source>
        <dbReference type="ARBA" id="ARBA00004167"/>
    </source>
</evidence>
<gene>
    <name evidence="5" type="ORF">LUZ61_020731</name>
</gene>
<accession>A0AAD5ZDJ1</accession>
<dbReference type="EMBL" id="JAMRDG010000002">
    <property type="protein sequence ID" value="KAJ3691567.1"/>
    <property type="molecule type" value="Genomic_DNA"/>
</dbReference>
<keyword evidence="6" id="KW-1185">Reference proteome</keyword>
<dbReference type="Pfam" id="PF13947">
    <property type="entry name" value="GUB_WAK_bind"/>
    <property type="match status" value="1"/>
</dbReference>
<evidence type="ECO:0000259" key="4">
    <source>
        <dbReference type="Pfam" id="PF13947"/>
    </source>
</evidence>
<dbReference type="Proteomes" id="UP001210211">
    <property type="component" value="Unassembled WGS sequence"/>
</dbReference>
<dbReference type="GO" id="GO:0016020">
    <property type="term" value="C:membrane"/>
    <property type="evidence" value="ECO:0007669"/>
    <property type="project" value="UniProtKB-SubCell"/>
</dbReference>
<proteinExistence type="predicted"/>
<dbReference type="PANTHER" id="PTHR33491">
    <property type="entry name" value="OSJNBA0016N04.9 PROTEIN"/>
    <property type="match status" value="1"/>
</dbReference>
<organism evidence="5 6">
    <name type="scientific">Rhynchospora tenuis</name>
    <dbReference type="NCBI Taxonomy" id="198213"/>
    <lineage>
        <taxon>Eukaryota</taxon>
        <taxon>Viridiplantae</taxon>
        <taxon>Streptophyta</taxon>
        <taxon>Embryophyta</taxon>
        <taxon>Tracheophyta</taxon>
        <taxon>Spermatophyta</taxon>
        <taxon>Magnoliopsida</taxon>
        <taxon>Liliopsida</taxon>
        <taxon>Poales</taxon>
        <taxon>Cyperaceae</taxon>
        <taxon>Cyperoideae</taxon>
        <taxon>Rhynchosporeae</taxon>
        <taxon>Rhynchospora</taxon>
    </lineage>
</organism>
<keyword evidence="2 3" id="KW-0732">Signal</keyword>
<evidence type="ECO:0000313" key="5">
    <source>
        <dbReference type="EMBL" id="KAJ3691567.1"/>
    </source>
</evidence>
<name>A0AAD5ZDJ1_9POAL</name>
<reference evidence="5 6" key="1">
    <citation type="journal article" date="2022" name="Cell">
        <title>Repeat-based holocentromeres influence genome architecture and karyotype evolution.</title>
        <authorList>
            <person name="Hofstatter P.G."/>
            <person name="Thangavel G."/>
            <person name="Lux T."/>
            <person name="Neumann P."/>
            <person name="Vondrak T."/>
            <person name="Novak P."/>
            <person name="Zhang M."/>
            <person name="Costa L."/>
            <person name="Castellani M."/>
            <person name="Scott A."/>
            <person name="Toegelov H."/>
            <person name="Fuchs J."/>
            <person name="Mata-Sucre Y."/>
            <person name="Dias Y."/>
            <person name="Vanzela A.L.L."/>
            <person name="Huettel B."/>
            <person name="Almeida C.C.S."/>
            <person name="Simkova H."/>
            <person name="Souza G."/>
            <person name="Pedrosa-Harand A."/>
            <person name="Macas J."/>
            <person name="Mayer K.F.X."/>
            <person name="Houben A."/>
            <person name="Marques A."/>
        </authorList>
    </citation>
    <scope>NUCLEOTIDE SEQUENCE [LARGE SCALE GENOMIC DNA]</scope>
    <source>
        <strain evidence="5">RhyTen1mFocal</strain>
    </source>
</reference>
<evidence type="ECO:0000313" key="6">
    <source>
        <dbReference type="Proteomes" id="UP001210211"/>
    </source>
</evidence>
<sequence length="292" mass="32075">MALFMPFQIVASGIALPGCPETCGDIHIISYPFGIGPNCSLPGFELICNMSNGSPTPFLLINNIPVLEIVSYLWSEQPNVLVNNNITSICMSNATSSLNLSGTPYWINNRNKFVVVGCDIIASITFGNETNKHPGSCRTMGCYNPDSITYPYDNNFCSGAGCCQISVPEEVNYYQISLQSQNYNSSKQYNSSQCGHAVVTQSYNYVNYDELYVYDTLYQQQQMPLYLDWSIGNEGCKMAQANKSSYACIDNHSECVESDNGPGYLCMCSDGYEGNPYLEGGCQDFSVAIPSV</sequence>
<dbReference type="InterPro" id="IPR025287">
    <property type="entry name" value="WAK_GUB"/>
</dbReference>
<comment type="subcellular location">
    <subcellularLocation>
        <location evidence="1">Membrane</location>
        <topology evidence="1">Single-pass membrane protein</topology>
    </subcellularLocation>
</comment>
<feature type="signal peptide" evidence="3">
    <location>
        <begin position="1"/>
        <end position="15"/>
    </location>
</feature>
<comment type="caution">
    <text evidence="5">The sequence shown here is derived from an EMBL/GenBank/DDBJ whole genome shotgun (WGS) entry which is preliminary data.</text>
</comment>
<feature type="domain" description="Wall-associated receptor kinase galacturonan-binding" evidence="4">
    <location>
        <begin position="19"/>
        <end position="69"/>
    </location>
</feature>
<evidence type="ECO:0000256" key="3">
    <source>
        <dbReference type="SAM" id="SignalP"/>
    </source>
</evidence>